<keyword evidence="4" id="KW-1185">Reference proteome</keyword>
<dbReference type="GO" id="GO:0043139">
    <property type="term" value="F:5'-3' DNA helicase activity"/>
    <property type="evidence" value="ECO:0007669"/>
    <property type="project" value="UniProtKB-EC"/>
</dbReference>
<dbReference type="EMBL" id="KN818238">
    <property type="protein sequence ID" value="KIL65994.1"/>
    <property type="molecule type" value="Genomic_DNA"/>
</dbReference>
<gene>
    <name evidence="3" type="ORF">M378DRAFT_46942</name>
</gene>
<keyword evidence="1" id="KW-0547">Nucleotide-binding</keyword>
<reference evidence="3 4" key="1">
    <citation type="submission" date="2014-04" db="EMBL/GenBank/DDBJ databases">
        <title>Evolutionary Origins and Diversification of the Mycorrhizal Mutualists.</title>
        <authorList>
            <consortium name="DOE Joint Genome Institute"/>
            <consortium name="Mycorrhizal Genomics Consortium"/>
            <person name="Kohler A."/>
            <person name="Kuo A."/>
            <person name="Nagy L.G."/>
            <person name="Floudas D."/>
            <person name="Copeland A."/>
            <person name="Barry K.W."/>
            <person name="Cichocki N."/>
            <person name="Veneault-Fourrey C."/>
            <person name="LaButti K."/>
            <person name="Lindquist E.A."/>
            <person name="Lipzen A."/>
            <person name="Lundell T."/>
            <person name="Morin E."/>
            <person name="Murat C."/>
            <person name="Riley R."/>
            <person name="Ohm R."/>
            <person name="Sun H."/>
            <person name="Tunlid A."/>
            <person name="Henrissat B."/>
            <person name="Grigoriev I.V."/>
            <person name="Hibbett D.S."/>
            <person name="Martin F."/>
        </authorList>
    </citation>
    <scope>NUCLEOTIDE SEQUENCE [LARGE SCALE GENOMIC DNA]</scope>
    <source>
        <strain evidence="3 4">Koide BX008</strain>
    </source>
</reference>
<dbReference type="HOGENOM" id="CLU_001613_2_2_1"/>
<dbReference type="OrthoDB" id="432234at2759"/>
<feature type="non-terminal residue" evidence="3">
    <location>
        <position position="99"/>
    </location>
</feature>
<dbReference type="PANTHER" id="PTHR47642">
    <property type="entry name" value="ATP-DEPENDENT DNA HELICASE"/>
    <property type="match status" value="1"/>
</dbReference>
<dbReference type="AlphaFoldDB" id="A0A0C2TGJ3"/>
<dbReference type="GO" id="GO:0016887">
    <property type="term" value="F:ATP hydrolysis activity"/>
    <property type="evidence" value="ECO:0007669"/>
    <property type="project" value="RHEA"/>
</dbReference>
<dbReference type="InterPro" id="IPR027417">
    <property type="entry name" value="P-loop_NTPase"/>
</dbReference>
<dbReference type="GO" id="GO:0006310">
    <property type="term" value="P:DNA recombination"/>
    <property type="evidence" value="ECO:0007669"/>
    <property type="project" value="UniProtKB-KW"/>
</dbReference>
<organism evidence="3 4">
    <name type="scientific">Amanita muscaria (strain Koide BX008)</name>
    <dbReference type="NCBI Taxonomy" id="946122"/>
    <lineage>
        <taxon>Eukaryota</taxon>
        <taxon>Fungi</taxon>
        <taxon>Dikarya</taxon>
        <taxon>Basidiomycota</taxon>
        <taxon>Agaricomycotina</taxon>
        <taxon>Agaricomycetes</taxon>
        <taxon>Agaricomycetidae</taxon>
        <taxon>Agaricales</taxon>
        <taxon>Pluteineae</taxon>
        <taxon>Amanitaceae</taxon>
        <taxon>Amanita</taxon>
    </lineage>
</organism>
<comment type="catalytic activity">
    <reaction evidence="1">
        <text>ATP + H2O = ADP + phosphate + H(+)</text>
        <dbReference type="Rhea" id="RHEA:13065"/>
        <dbReference type="ChEBI" id="CHEBI:15377"/>
        <dbReference type="ChEBI" id="CHEBI:15378"/>
        <dbReference type="ChEBI" id="CHEBI:30616"/>
        <dbReference type="ChEBI" id="CHEBI:43474"/>
        <dbReference type="ChEBI" id="CHEBI:456216"/>
        <dbReference type="EC" id="5.6.2.3"/>
    </reaction>
</comment>
<dbReference type="InterPro" id="IPR010285">
    <property type="entry name" value="DNA_helicase_pif1-like_DEAD"/>
</dbReference>
<dbReference type="Gene3D" id="3.40.50.300">
    <property type="entry name" value="P-loop containing nucleotide triphosphate hydrolases"/>
    <property type="match status" value="1"/>
</dbReference>
<name>A0A0C2TGJ3_AMAMK</name>
<keyword evidence="1" id="KW-0227">DNA damage</keyword>
<dbReference type="GO" id="GO:0000723">
    <property type="term" value="P:telomere maintenance"/>
    <property type="evidence" value="ECO:0007669"/>
    <property type="project" value="InterPro"/>
</dbReference>
<evidence type="ECO:0000259" key="2">
    <source>
        <dbReference type="Pfam" id="PF05970"/>
    </source>
</evidence>
<comment type="cofactor">
    <cofactor evidence="1">
        <name>Mg(2+)</name>
        <dbReference type="ChEBI" id="CHEBI:18420"/>
    </cofactor>
</comment>
<accession>A0A0C2TGJ3</accession>
<keyword evidence="1" id="KW-0347">Helicase</keyword>
<dbReference type="STRING" id="946122.A0A0C2TGJ3"/>
<comment type="similarity">
    <text evidence="1">Belongs to the helicase family.</text>
</comment>
<keyword evidence="1" id="KW-0067">ATP-binding</keyword>
<dbReference type="Proteomes" id="UP000054549">
    <property type="component" value="Unassembled WGS sequence"/>
</dbReference>
<keyword evidence="1" id="KW-0378">Hydrolase</keyword>
<evidence type="ECO:0000256" key="1">
    <source>
        <dbReference type="RuleBase" id="RU363044"/>
    </source>
</evidence>
<proteinExistence type="inferred from homology"/>
<sequence length="99" mass="10785">KQLRMIVLGPGGTGKSMLIAAITETAKFHNISNLLAKCATSGVAACEIKGQTFHSLFGLGVRESKAEDWIDKSTKPTREKRKRNLEGVEVIILDEVSML</sequence>
<dbReference type="InParanoid" id="A0A0C2TGJ3"/>
<protein>
    <recommendedName>
        <fullName evidence="1">ATP-dependent DNA helicase</fullName>
        <ecNumber evidence="1">5.6.2.3</ecNumber>
    </recommendedName>
</protein>
<dbReference type="GO" id="GO:0005524">
    <property type="term" value="F:ATP binding"/>
    <property type="evidence" value="ECO:0007669"/>
    <property type="project" value="UniProtKB-KW"/>
</dbReference>
<dbReference type="GO" id="GO:0006281">
    <property type="term" value="P:DNA repair"/>
    <property type="evidence" value="ECO:0007669"/>
    <property type="project" value="UniProtKB-KW"/>
</dbReference>
<evidence type="ECO:0000313" key="3">
    <source>
        <dbReference type="EMBL" id="KIL65994.1"/>
    </source>
</evidence>
<dbReference type="Pfam" id="PF05970">
    <property type="entry name" value="PIF1"/>
    <property type="match status" value="1"/>
</dbReference>
<feature type="non-terminal residue" evidence="3">
    <location>
        <position position="1"/>
    </location>
</feature>
<dbReference type="InterPro" id="IPR051055">
    <property type="entry name" value="PIF1_helicase"/>
</dbReference>
<dbReference type="SUPFAM" id="SSF52540">
    <property type="entry name" value="P-loop containing nucleoside triphosphate hydrolases"/>
    <property type="match status" value="1"/>
</dbReference>
<keyword evidence="1" id="KW-0234">DNA repair</keyword>
<keyword evidence="1" id="KW-0233">DNA recombination</keyword>
<dbReference type="EC" id="5.6.2.3" evidence="1"/>
<feature type="domain" description="DNA helicase Pif1-like DEAD-box helicase" evidence="2">
    <location>
        <begin position="5"/>
        <end position="99"/>
    </location>
</feature>
<evidence type="ECO:0000313" key="4">
    <source>
        <dbReference type="Proteomes" id="UP000054549"/>
    </source>
</evidence>